<comment type="caution">
    <text evidence="1">The sequence shown here is derived from an EMBL/GenBank/DDBJ whole genome shotgun (WGS) entry which is preliminary data.</text>
</comment>
<keyword evidence="1" id="KW-0808">Transferase</keyword>
<gene>
    <name evidence="1" type="ORF">STAS_03226</name>
</gene>
<sequence length="108" mass="11811">MFANHPKSPWPPVTFSITDIKKLLKNPPVPNILSKYCGANHNTLIGTVDSGLSTNPCSTAVVRRLCSTRAAVTMVVKDKNTPVPIRWSMVMPEGFLVRDCAVGTKMRS</sequence>
<dbReference type="Proteomes" id="UP000325081">
    <property type="component" value="Unassembled WGS sequence"/>
</dbReference>
<evidence type="ECO:0000313" key="1">
    <source>
        <dbReference type="EMBL" id="GER27518.1"/>
    </source>
</evidence>
<name>A0A5A7P4T6_STRAF</name>
<dbReference type="AlphaFoldDB" id="A0A5A7P4T6"/>
<dbReference type="GO" id="GO:0016740">
    <property type="term" value="F:transferase activity"/>
    <property type="evidence" value="ECO:0007669"/>
    <property type="project" value="UniProtKB-KW"/>
</dbReference>
<accession>A0A5A7P4T6</accession>
<dbReference type="EMBL" id="BKCP01002002">
    <property type="protein sequence ID" value="GER27518.1"/>
    <property type="molecule type" value="Genomic_DNA"/>
</dbReference>
<keyword evidence="2" id="KW-1185">Reference proteome</keyword>
<organism evidence="1 2">
    <name type="scientific">Striga asiatica</name>
    <name type="common">Asiatic witchweed</name>
    <name type="synonym">Buchnera asiatica</name>
    <dbReference type="NCBI Taxonomy" id="4170"/>
    <lineage>
        <taxon>Eukaryota</taxon>
        <taxon>Viridiplantae</taxon>
        <taxon>Streptophyta</taxon>
        <taxon>Embryophyta</taxon>
        <taxon>Tracheophyta</taxon>
        <taxon>Spermatophyta</taxon>
        <taxon>Magnoliopsida</taxon>
        <taxon>eudicotyledons</taxon>
        <taxon>Gunneridae</taxon>
        <taxon>Pentapetalae</taxon>
        <taxon>asterids</taxon>
        <taxon>lamiids</taxon>
        <taxon>Lamiales</taxon>
        <taxon>Orobanchaceae</taxon>
        <taxon>Buchnereae</taxon>
        <taxon>Striga</taxon>
    </lineage>
</organism>
<feature type="non-terminal residue" evidence="1">
    <location>
        <position position="108"/>
    </location>
</feature>
<protein>
    <submittedName>
        <fullName evidence="1">Methionyl-tRNA formyltransferase</fullName>
    </submittedName>
</protein>
<reference evidence="2" key="1">
    <citation type="journal article" date="2019" name="Curr. Biol.">
        <title>Genome Sequence of Striga asiatica Provides Insight into the Evolution of Plant Parasitism.</title>
        <authorList>
            <person name="Yoshida S."/>
            <person name="Kim S."/>
            <person name="Wafula E.K."/>
            <person name="Tanskanen J."/>
            <person name="Kim Y.M."/>
            <person name="Honaas L."/>
            <person name="Yang Z."/>
            <person name="Spallek T."/>
            <person name="Conn C.E."/>
            <person name="Ichihashi Y."/>
            <person name="Cheong K."/>
            <person name="Cui S."/>
            <person name="Der J.P."/>
            <person name="Gundlach H."/>
            <person name="Jiao Y."/>
            <person name="Hori C."/>
            <person name="Ishida J.K."/>
            <person name="Kasahara H."/>
            <person name="Kiba T."/>
            <person name="Kim M.S."/>
            <person name="Koo N."/>
            <person name="Laohavisit A."/>
            <person name="Lee Y.H."/>
            <person name="Lumba S."/>
            <person name="McCourt P."/>
            <person name="Mortimer J.C."/>
            <person name="Mutuku J.M."/>
            <person name="Nomura T."/>
            <person name="Sasaki-Sekimoto Y."/>
            <person name="Seto Y."/>
            <person name="Wang Y."/>
            <person name="Wakatake T."/>
            <person name="Sakakibara H."/>
            <person name="Demura T."/>
            <person name="Yamaguchi S."/>
            <person name="Yoneyama K."/>
            <person name="Manabe R.I."/>
            <person name="Nelson D.C."/>
            <person name="Schulman A.H."/>
            <person name="Timko M.P."/>
            <person name="dePamphilis C.W."/>
            <person name="Choi D."/>
            <person name="Shirasu K."/>
        </authorList>
    </citation>
    <scope>NUCLEOTIDE SEQUENCE [LARGE SCALE GENOMIC DNA]</scope>
    <source>
        <strain evidence="2">cv. UVA1</strain>
    </source>
</reference>
<proteinExistence type="predicted"/>
<evidence type="ECO:0000313" key="2">
    <source>
        <dbReference type="Proteomes" id="UP000325081"/>
    </source>
</evidence>